<comment type="caution">
    <text evidence="2">The sequence shown here is derived from an EMBL/GenBank/DDBJ whole genome shotgun (WGS) entry which is preliminary data.</text>
</comment>
<sequence length="82" mass="9339">MPILCTTFNLNSDTFTATREGTDYIFYVGSFLGGPIYFKCQNNPSQFTFTVKGAVRYAHYTHGYTTPDEFSENWKSTAPFII</sequence>
<organism evidence="2 3">
    <name type="scientific">Tritrichomonas musculus</name>
    <dbReference type="NCBI Taxonomy" id="1915356"/>
    <lineage>
        <taxon>Eukaryota</taxon>
        <taxon>Metamonada</taxon>
        <taxon>Parabasalia</taxon>
        <taxon>Tritrichomonadida</taxon>
        <taxon>Tritrichomonadidae</taxon>
        <taxon>Tritrichomonas</taxon>
    </lineage>
</organism>
<protein>
    <recommendedName>
        <fullName evidence="1">Peptidase M60 domain-containing protein</fullName>
    </recommendedName>
</protein>
<accession>A0ABR2KHJ7</accession>
<evidence type="ECO:0000259" key="1">
    <source>
        <dbReference type="PROSITE" id="PS51723"/>
    </source>
</evidence>
<dbReference type="EMBL" id="JAPFFF010000005">
    <property type="protein sequence ID" value="KAK8890609.1"/>
    <property type="molecule type" value="Genomic_DNA"/>
</dbReference>
<proteinExistence type="predicted"/>
<dbReference type="PROSITE" id="PS51723">
    <property type="entry name" value="PEPTIDASE_M60"/>
    <property type="match status" value="1"/>
</dbReference>
<gene>
    <name evidence="2" type="ORF">M9Y10_035389</name>
</gene>
<evidence type="ECO:0000313" key="2">
    <source>
        <dbReference type="EMBL" id="KAK8890609.1"/>
    </source>
</evidence>
<keyword evidence="3" id="KW-1185">Reference proteome</keyword>
<dbReference type="InterPro" id="IPR031161">
    <property type="entry name" value="Peptidase_M60_dom"/>
</dbReference>
<evidence type="ECO:0000313" key="3">
    <source>
        <dbReference type="Proteomes" id="UP001470230"/>
    </source>
</evidence>
<name>A0ABR2KHJ7_9EUKA</name>
<feature type="domain" description="Peptidase M60" evidence="1">
    <location>
        <begin position="1"/>
        <end position="82"/>
    </location>
</feature>
<dbReference type="Proteomes" id="UP001470230">
    <property type="component" value="Unassembled WGS sequence"/>
</dbReference>
<reference evidence="2 3" key="1">
    <citation type="submission" date="2024-04" db="EMBL/GenBank/DDBJ databases">
        <title>Tritrichomonas musculus Genome.</title>
        <authorList>
            <person name="Alves-Ferreira E."/>
            <person name="Grigg M."/>
            <person name="Lorenzi H."/>
            <person name="Galac M."/>
        </authorList>
    </citation>
    <scope>NUCLEOTIDE SEQUENCE [LARGE SCALE GENOMIC DNA]</scope>
    <source>
        <strain evidence="2 3">EAF2021</strain>
    </source>
</reference>